<evidence type="ECO:0000256" key="2">
    <source>
        <dbReference type="ARBA" id="ARBA00005879"/>
    </source>
</evidence>
<accession>A0A381NJL5</accession>
<evidence type="ECO:0000256" key="6">
    <source>
        <dbReference type="ARBA" id="ARBA00022691"/>
    </source>
</evidence>
<dbReference type="PIRSF" id="PIRSF036427">
    <property type="entry name" value="Precrrn-2_mtase"/>
    <property type="match status" value="1"/>
</dbReference>
<comment type="similarity">
    <text evidence="2">Belongs to the precorrin methyltransferase family.</text>
</comment>
<evidence type="ECO:0000313" key="8">
    <source>
        <dbReference type="EMBL" id="SUZ54721.1"/>
    </source>
</evidence>
<keyword evidence="5" id="KW-0808">Transferase</keyword>
<feature type="domain" description="Tetrapyrrole methylase" evidence="7">
    <location>
        <begin position="12"/>
        <end position="215"/>
    </location>
</feature>
<keyword evidence="4" id="KW-0489">Methyltransferase</keyword>
<comment type="pathway">
    <text evidence="1">Cofactor biosynthesis; adenosylcobalamin biosynthesis.</text>
</comment>
<dbReference type="PANTHER" id="PTHR43467">
    <property type="entry name" value="COBALT-PRECORRIN-2 C(20)-METHYLTRANSFERASE"/>
    <property type="match status" value="1"/>
</dbReference>
<dbReference type="Gene3D" id="3.30.950.10">
    <property type="entry name" value="Methyltransferase, Cobalt-precorrin-4 Transmethylase, Domain 2"/>
    <property type="match status" value="1"/>
</dbReference>
<name>A0A381NJL5_9ZZZZ</name>
<dbReference type="GO" id="GO:0030788">
    <property type="term" value="F:precorrin-2 C20-methyltransferase activity"/>
    <property type="evidence" value="ECO:0007669"/>
    <property type="project" value="InterPro"/>
</dbReference>
<gene>
    <name evidence="8" type="ORF">METZ01_LOCUS7575</name>
</gene>
<dbReference type="InterPro" id="IPR000878">
    <property type="entry name" value="4pyrrol_Mease"/>
</dbReference>
<evidence type="ECO:0000256" key="3">
    <source>
        <dbReference type="ARBA" id="ARBA00022573"/>
    </source>
</evidence>
<dbReference type="CDD" id="cd11645">
    <property type="entry name" value="Precorrin_2_C20_MT"/>
    <property type="match status" value="1"/>
</dbReference>
<keyword evidence="6" id="KW-0949">S-adenosyl-L-methionine</keyword>
<dbReference type="InterPro" id="IPR014776">
    <property type="entry name" value="4pyrrole_Mease_sub2"/>
</dbReference>
<dbReference type="InterPro" id="IPR012382">
    <property type="entry name" value="CobI/CbiL"/>
</dbReference>
<dbReference type="GO" id="GO:0032259">
    <property type="term" value="P:methylation"/>
    <property type="evidence" value="ECO:0007669"/>
    <property type="project" value="UniProtKB-KW"/>
</dbReference>
<dbReference type="InterPro" id="IPR014777">
    <property type="entry name" value="4pyrrole_Mease_sub1"/>
</dbReference>
<protein>
    <recommendedName>
        <fullName evidence="7">Tetrapyrrole methylase domain-containing protein</fullName>
    </recommendedName>
</protein>
<dbReference type="SUPFAM" id="SSF53790">
    <property type="entry name" value="Tetrapyrrole methylase"/>
    <property type="match status" value="1"/>
</dbReference>
<evidence type="ECO:0000259" key="7">
    <source>
        <dbReference type="Pfam" id="PF00590"/>
    </source>
</evidence>
<evidence type="ECO:0000256" key="5">
    <source>
        <dbReference type="ARBA" id="ARBA00022679"/>
    </source>
</evidence>
<dbReference type="UniPathway" id="UPA00148"/>
<dbReference type="InterPro" id="IPR035996">
    <property type="entry name" value="4pyrrol_Methylase_sf"/>
</dbReference>
<dbReference type="NCBIfam" id="TIGR01467">
    <property type="entry name" value="cobI_cbiL"/>
    <property type="match status" value="1"/>
</dbReference>
<sequence length="245" mass="27350">MIQKNEEKRGFLYGIGVGPGDPELLTIKAHRLINECDILAYPAPEVGEGLALEIVRPLLKNVTEFLPLRLPIAVSPFPAQRAYDQAALLLEVQLEAGKTVAVICEGDPFFYGSFMYLFERLSERFKTEIVPGVSSPMAGAAVLKTPLVSRNEVLTILPGPLEEADLEQRLLNTDAAVIMKVGRHLPKIRRVLRHLRLEHCAHYVEHATMHNQQIIPIENLEAQNVPYFSMILVRKIKSQLTSGVV</sequence>
<dbReference type="PANTHER" id="PTHR43467:SF2">
    <property type="entry name" value="COBALT-PRECORRIN-2 C(20)-METHYLTRANSFERASE"/>
    <property type="match status" value="1"/>
</dbReference>
<evidence type="ECO:0000256" key="4">
    <source>
        <dbReference type="ARBA" id="ARBA00022603"/>
    </source>
</evidence>
<dbReference type="Pfam" id="PF00590">
    <property type="entry name" value="TP_methylase"/>
    <property type="match status" value="1"/>
</dbReference>
<dbReference type="Gene3D" id="3.40.1010.10">
    <property type="entry name" value="Cobalt-precorrin-4 Transmethylase, Domain 1"/>
    <property type="match status" value="1"/>
</dbReference>
<organism evidence="8">
    <name type="scientific">marine metagenome</name>
    <dbReference type="NCBI Taxonomy" id="408172"/>
    <lineage>
        <taxon>unclassified sequences</taxon>
        <taxon>metagenomes</taxon>
        <taxon>ecological metagenomes</taxon>
    </lineage>
</organism>
<dbReference type="GO" id="GO:0009236">
    <property type="term" value="P:cobalamin biosynthetic process"/>
    <property type="evidence" value="ECO:0007669"/>
    <property type="project" value="UniProtKB-UniPathway"/>
</dbReference>
<proteinExistence type="inferred from homology"/>
<keyword evidence="3" id="KW-0169">Cobalamin biosynthesis</keyword>
<reference evidence="8" key="1">
    <citation type="submission" date="2018-05" db="EMBL/GenBank/DDBJ databases">
        <authorList>
            <person name="Lanie J.A."/>
            <person name="Ng W.-L."/>
            <person name="Kazmierczak K.M."/>
            <person name="Andrzejewski T.M."/>
            <person name="Davidsen T.M."/>
            <person name="Wayne K.J."/>
            <person name="Tettelin H."/>
            <person name="Glass J.I."/>
            <person name="Rusch D."/>
            <person name="Podicherti R."/>
            <person name="Tsui H.-C.T."/>
            <person name="Winkler M.E."/>
        </authorList>
    </citation>
    <scope>NUCLEOTIDE SEQUENCE</scope>
</reference>
<dbReference type="InterPro" id="IPR006364">
    <property type="entry name" value="CobI/CbiL/CobIJ_dom"/>
</dbReference>
<evidence type="ECO:0000256" key="1">
    <source>
        <dbReference type="ARBA" id="ARBA00004953"/>
    </source>
</evidence>
<dbReference type="AlphaFoldDB" id="A0A381NJL5"/>
<dbReference type="EMBL" id="UINC01000404">
    <property type="protein sequence ID" value="SUZ54721.1"/>
    <property type="molecule type" value="Genomic_DNA"/>
</dbReference>